<feature type="domain" description="Sushi" evidence="8">
    <location>
        <begin position="82"/>
        <end position="143"/>
    </location>
</feature>
<keyword evidence="10" id="KW-1185">Reference proteome</keyword>
<evidence type="ECO:0000256" key="7">
    <source>
        <dbReference type="SAM" id="SignalP"/>
    </source>
</evidence>
<evidence type="ECO:0000259" key="8">
    <source>
        <dbReference type="PROSITE" id="PS50923"/>
    </source>
</evidence>
<evidence type="ECO:0000256" key="5">
    <source>
        <dbReference type="ARBA" id="ARBA00023180"/>
    </source>
</evidence>
<accession>A0A851F0K2</accession>
<evidence type="ECO:0000256" key="4">
    <source>
        <dbReference type="ARBA" id="ARBA00023157"/>
    </source>
</evidence>
<feature type="domain" description="Sushi" evidence="8">
    <location>
        <begin position="144"/>
        <end position="214"/>
    </location>
</feature>
<organism evidence="9 10">
    <name type="scientific">Pitta sordida</name>
    <name type="common">Hooded pitta</name>
    <dbReference type="NCBI Taxonomy" id="9163"/>
    <lineage>
        <taxon>Eukaryota</taxon>
        <taxon>Metazoa</taxon>
        <taxon>Chordata</taxon>
        <taxon>Craniata</taxon>
        <taxon>Vertebrata</taxon>
        <taxon>Euteleostomi</taxon>
        <taxon>Archelosauria</taxon>
        <taxon>Archosauria</taxon>
        <taxon>Dinosauria</taxon>
        <taxon>Saurischia</taxon>
        <taxon>Theropoda</taxon>
        <taxon>Coelurosauria</taxon>
        <taxon>Aves</taxon>
        <taxon>Neognathae</taxon>
        <taxon>Neoaves</taxon>
        <taxon>Telluraves</taxon>
        <taxon>Australaves</taxon>
        <taxon>Passeriformes</taxon>
        <taxon>Pittidae</taxon>
        <taxon>Pitta</taxon>
    </lineage>
</organism>
<keyword evidence="2 7" id="KW-0732">Signal</keyword>
<proteinExistence type="predicted"/>
<keyword evidence="3" id="KW-0677">Repeat</keyword>
<evidence type="ECO:0000256" key="1">
    <source>
        <dbReference type="ARBA" id="ARBA00022659"/>
    </source>
</evidence>
<dbReference type="FunFam" id="2.10.70.10:FF:000014">
    <property type="entry name" value="Membrane cofactor protein"/>
    <property type="match status" value="3"/>
</dbReference>
<dbReference type="AlphaFoldDB" id="A0A851F0K2"/>
<dbReference type="InterPro" id="IPR000436">
    <property type="entry name" value="Sushi_SCR_CCP_dom"/>
</dbReference>
<feature type="disulfide bond" evidence="6">
    <location>
        <begin position="433"/>
        <end position="460"/>
    </location>
</feature>
<feature type="domain" description="Sushi" evidence="8">
    <location>
        <begin position="527"/>
        <end position="585"/>
    </location>
</feature>
<feature type="chain" id="PRO_5032898327" evidence="7">
    <location>
        <begin position="19"/>
        <end position="684"/>
    </location>
</feature>
<dbReference type="CDD" id="cd00033">
    <property type="entry name" value="CCP"/>
    <property type="match status" value="10"/>
</dbReference>
<dbReference type="EMBL" id="WEKX01000898">
    <property type="protein sequence ID" value="NWI84797.1"/>
    <property type="molecule type" value="Genomic_DNA"/>
</dbReference>
<feature type="disulfide bond" evidence="6">
    <location>
        <begin position="464"/>
        <end position="507"/>
    </location>
</feature>
<name>A0A851F0K2_PITSO</name>
<dbReference type="Gene3D" id="2.10.70.10">
    <property type="entry name" value="Complement Module, domain 1"/>
    <property type="match status" value="10"/>
</dbReference>
<dbReference type="SUPFAM" id="SSF57535">
    <property type="entry name" value="Complement control module/SCR domain"/>
    <property type="match status" value="10"/>
</dbReference>
<reference evidence="9" key="1">
    <citation type="submission" date="2019-10" db="EMBL/GenBank/DDBJ databases">
        <title>Bird 10,000 Genomes (B10K) Project - Family phase.</title>
        <authorList>
            <person name="Zhang G."/>
        </authorList>
    </citation>
    <scope>NUCLEOTIDE SEQUENCE</scope>
    <source>
        <strain evidence="9">B10K-DU-002-53</strain>
        <tissue evidence="9">Muscle</tissue>
    </source>
</reference>
<feature type="signal peptide" evidence="7">
    <location>
        <begin position="1"/>
        <end position="18"/>
    </location>
</feature>
<dbReference type="FunFam" id="2.10.70.10:FF:000038">
    <property type="entry name" value="Complement component receptor type 1"/>
    <property type="match status" value="1"/>
</dbReference>
<comment type="caution">
    <text evidence="9">The sequence shown here is derived from an EMBL/GenBank/DDBJ whole genome shotgun (WGS) entry which is preliminary data.</text>
</comment>
<dbReference type="PROSITE" id="PS50923">
    <property type="entry name" value="SUSHI"/>
    <property type="match status" value="10"/>
</dbReference>
<dbReference type="Pfam" id="PF00084">
    <property type="entry name" value="Sushi"/>
    <property type="match status" value="10"/>
</dbReference>
<feature type="domain" description="Sushi" evidence="8">
    <location>
        <begin position="463"/>
        <end position="526"/>
    </location>
</feature>
<keyword evidence="5" id="KW-0325">Glycoprotein</keyword>
<dbReference type="InterPro" id="IPR035976">
    <property type="entry name" value="Sushi/SCR/CCP_sf"/>
</dbReference>
<dbReference type="SMART" id="SM00032">
    <property type="entry name" value="CCP"/>
    <property type="match status" value="10"/>
</dbReference>
<feature type="non-terminal residue" evidence="9">
    <location>
        <position position="684"/>
    </location>
</feature>
<evidence type="ECO:0000313" key="9">
    <source>
        <dbReference type="EMBL" id="NWI84797.1"/>
    </source>
</evidence>
<gene>
    <name evidence="9" type="primary">Cr2_0</name>
    <name evidence="9" type="ORF">PITSOR_R00086</name>
</gene>
<feature type="domain" description="Sushi" evidence="8">
    <location>
        <begin position="275"/>
        <end position="338"/>
    </location>
</feature>
<feature type="domain" description="Sushi" evidence="8">
    <location>
        <begin position="403"/>
        <end position="462"/>
    </location>
</feature>
<evidence type="ECO:0000256" key="6">
    <source>
        <dbReference type="PROSITE-ProRule" id="PRU00302"/>
    </source>
</evidence>
<sequence length="684" mass="76048">AAVLVSLVTAALVVTVQSDCGPPPRLVSAELKENYQRITKFAFNSRVEYVCRPGYVRNSVSNALYCRRYGRWEGSMDICRPKPCAFPGEPANGRLVLGEELTLGSAVNFTCNTGYRLIGSPQIECVITNGIVTWDKEIPICEAIPCTPPPEIANGEHSGTDREHFVYGDSVTYRCHKTSGAQRPLSLVGEASIFCTTTDNVNGVWSSPPPECKVVTCEHPRVANGKLLSGSRSEYTYGDTVAFDCNFRYTLNSTGTSTCKDNNFWDPPLPVCQLSSCDNPPDVSNAVKARLAGNLFPVDTVVTYECQEGHQFSEGETTRHIKCLPNFSWSETPPPCQRIQCTVPSIPNRKQSWRDRDTYMYGESLEVMCKDGFTVKGHGSSITLRCTSSGSWEPPPPECIPEPSCPRPVIPHGVELSNSKNDYTVGTRVRLSCDEGFALRGSNLIQCEADLTWTPAFPFCDKVCGRPPQITSGRHDDPYRSYFYYGDKVTYTCENGLSLIGDESIYCTSNDGVNLVWSGPAPECRVVRCPKPVVERGRMTPKRFTFPYGVVMQFSCDEGFALSGATQSRCQADGTWDPPLPTCQPVQCYKPSQQEDLMLRPTKRYYEVNETLSFSCKRNGPTSRATCSADGTWIPPVTCTKRETCERMLRNKEAFQCGIPLPELKTQLEVRKLYLEIRKLEIEL</sequence>
<dbReference type="Proteomes" id="UP000633448">
    <property type="component" value="Unassembled WGS sequence"/>
</dbReference>
<protein>
    <submittedName>
        <fullName evidence="9">CR2 protein</fullName>
    </submittedName>
</protein>
<dbReference type="InterPro" id="IPR050350">
    <property type="entry name" value="Compl-Cell_Adhes-Reg"/>
</dbReference>
<feature type="domain" description="Sushi" evidence="8">
    <location>
        <begin position="339"/>
        <end position="401"/>
    </location>
</feature>
<feature type="domain" description="Sushi" evidence="8">
    <location>
        <begin position="586"/>
        <end position="641"/>
    </location>
</feature>
<keyword evidence="4 6" id="KW-1015">Disulfide bond</keyword>
<dbReference type="OrthoDB" id="8961654at2759"/>
<feature type="domain" description="Sushi" evidence="8">
    <location>
        <begin position="18"/>
        <end position="81"/>
    </location>
</feature>
<feature type="disulfide bond" evidence="6">
    <location>
        <begin position="556"/>
        <end position="583"/>
    </location>
</feature>
<dbReference type="PANTHER" id="PTHR19325:SF570">
    <property type="entry name" value="COMPLEMENT COMPONENT 4 BINDING PROTEIN, MEMBRANE"/>
    <property type="match status" value="1"/>
</dbReference>
<feature type="disulfide bond" evidence="6">
    <location>
        <begin position="245"/>
        <end position="272"/>
    </location>
</feature>
<feature type="non-terminal residue" evidence="9">
    <location>
        <position position="1"/>
    </location>
</feature>
<evidence type="ECO:0000313" key="10">
    <source>
        <dbReference type="Proteomes" id="UP000633448"/>
    </source>
</evidence>
<evidence type="ECO:0000256" key="3">
    <source>
        <dbReference type="ARBA" id="ARBA00022737"/>
    </source>
</evidence>
<comment type="caution">
    <text evidence="6">Lacks conserved residue(s) required for the propagation of feature annotation.</text>
</comment>
<dbReference type="Gene3D" id="1.20.5.3730">
    <property type="match status" value="1"/>
</dbReference>
<dbReference type="PANTHER" id="PTHR19325">
    <property type="entry name" value="COMPLEMENT COMPONENT-RELATED SUSHI DOMAIN-CONTAINING"/>
    <property type="match status" value="1"/>
</dbReference>
<evidence type="ECO:0000256" key="2">
    <source>
        <dbReference type="ARBA" id="ARBA00022729"/>
    </source>
</evidence>
<feature type="domain" description="Sushi" evidence="8">
    <location>
        <begin position="215"/>
        <end position="274"/>
    </location>
</feature>
<keyword evidence="1 6" id="KW-0768">Sushi</keyword>